<evidence type="ECO:0000313" key="2">
    <source>
        <dbReference type="EMBL" id="KAJ7967891.1"/>
    </source>
</evidence>
<organism evidence="2 3">
    <name type="scientific">Quillaja saponaria</name>
    <name type="common">Soap bark tree</name>
    <dbReference type="NCBI Taxonomy" id="32244"/>
    <lineage>
        <taxon>Eukaryota</taxon>
        <taxon>Viridiplantae</taxon>
        <taxon>Streptophyta</taxon>
        <taxon>Embryophyta</taxon>
        <taxon>Tracheophyta</taxon>
        <taxon>Spermatophyta</taxon>
        <taxon>Magnoliopsida</taxon>
        <taxon>eudicotyledons</taxon>
        <taxon>Gunneridae</taxon>
        <taxon>Pentapetalae</taxon>
        <taxon>rosids</taxon>
        <taxon>fabids</taxon>
        <taxon>Fabales</taxon>
        <taxon>Quillajaceae</taxon>
        <taxon>Quillaja</taxon>
    </lineage>
</organism>
<keyword evidence="3" id="KW-1185">Reference proteome</keyword>
<protein>
    <submittedName>
        <fullName evidence="2">RNA-binding protein</fullName>
    </submittedName>
</protein>
<dbReference type="Proteomes" id="UP001163823">
    <property type="component" value="Chromosome 5"/>
</dbReference>
<reference evidence="2" key="1">
    <citation type="journal article" date="2023" name="Science">
        <title>Elucidation of the pathway for biosynthesis of saponin adjuvants from the soapbark tree.</title>
        <authorList>
            <person name="Reed J."/>
            <person name="Orme A."/>
            <person name="El-Demerdash A."/>
            <person name="Owen C."/>
            <person name="Martin L.B.B."/>
            <person name="Misra R.C."/>
            <person name="Kikuchi S."/>
            <person name="Rejzek M."/>
            <person name="Martin A.C."/>
            <person name="Harkess A."/>
            <person name="Leebens-Mack J."/>
            <person name="Louveau T."/>
            <person name="Stephenson M.J."/>
            <person name="Osbourn A."/>
        </authorList>
    </citation>
    <scope>NUCLEOTIDE SEQUENCE</scope>
    <source>
        <strain evidence="2">S10</strain>
    </source>
</reference>
<gene>
    <name evidence="2" type="ORF">O6P43_012085</name>
</gene>
<evidence type="ECO:0000313" key="3">
    <source>
        <dbReference type="Proteomes" id="UP001163823"/>
    </source>
</evidence>
<sequence length="392" mass="43659">MGCISSKFVSRSISFHEERRQSLQRTTNPIPSLEDIIITGNGSDHYLALVCTANTVANKLHSQSFSSSTHKKPAIESVDTETINKLLARLDQGENKEAETDLAKRSKSCHWFPDNVVSSLSLESSPSDELKQDKAEWSCMGMVRSRSFHTVEEYDALVNKIWFSKSSNMQQKGFNDEDDDSETSVKLFDSKSLEQFVVKELHQSCLKDKYTAEENHVIKDTGILCSEPERKERIPRPNSHGSSSSSSSGKQEVIPSQESNVSESAAQGGNAIQKGNKRKIISERLESLRIPSHIQFPAIASLRERLPVGGIYSYGTYITPKFGSYSLPTCGTSNECSEDVVFSPELVAAFEQCMQQLQAEEENILKKIVENSEEGSTKEIESRELTPPCTIE</sequence>
<dbReference type="EMBL" id="JARAOO010000005">
    <property type="protein sequence ID" value="KAJ7967892.1"/>
    <property type="molecule type" value="Genomic_DNA"/>
</dbReference>
<feature type="region of interest" description="Disordered" evidence="1">
    <location>
        <begin position="370"/>
        <end position="392"/>
    </location>
</feature>
<feature type="region of interest" description="Disordered" evidence="1">
    <location>
        <begin position="223"/>
        <end position="275"/>
    </location>
</feature>
<comment type="caution">
    <text evidence="2">The sequence shown here is derived from an EMBL/GenBank/DDBJ whole genome shotgun (WGS) entry which is preliminary data.</text>
</comment>
<feature type="compositionally biased region" description="Polar residues" evidence="1">
    <location>
        <begin position="254"/>
        <end position="267"/>
    </location>
</feature>
<name>A0AAD7M2L9_QUISA</name>
<evidence type="ECO:0000256" key="1">
    <source>
        <dbReference type="SAM" id="MobiDB-lite"/>
    </source>
</evidence>
<dbReference type="EMBL" id="JARAOO010000005">
    <property type="protein sequence ID" value="KAJ7967891.1"/>
    <property type="molecule type" value="Genomic_DNA"/>
</dbReference>
<dbReference type="AlphaFoldDB" id="A0AAD7M2L9"/>
<feature type="compositionally biased region" description="Basic and acidic residues" evidence="1">
    <location>
        <begin position="370"/>
        <end position="384"/>
    </location>
</feature>
<proteinExistence type="predicted"/>
<accession>A0AAD7M2L9</accession>
<dbReference type="KEGG" id="qsa:O6P43_012085"/>